<dbReference type="SUPFAM" id="SSF50630">
    <property type="entry name" value="Acid proteases"/>
    <property type="match status" value="1"/>
</dbReference>
<feature type="region of interest" description="Disordered" evidence="1">
    <location>
        <begin position="221"/>
        <end position="260"/>
    </location>
</feature>
<evidence type="ECO:0000256" key="1">
    <source>
        <dbReference type="SAM" id="MobiDB-lite"/>
    </source>
</evidence>
<name>A0AAW2KAR4_SESRA</name>
<gene>
    <name evidence="2" type="ORF">Sradi_6248000</name>
</gene>
<protein>
    <submittedName>
        <fullName evidence="2">Uncharacterized protein</fullName>
    </submittedName>
</protein>
<comment type="caution">
    <text evidence="2">The sequence shown here is derived from an EMBL/GenBank/DDBJ whole genome shotgun (WGS) entry which is preliminary data.</text>
</comment>
<dbReference type="PANTHER" id="PTHR12917:SF18">
    <property type="entry name" value="DNA DAMAGE-INDUCIBLE PROTEIN 1-LIKE"/>
    <property type="match status" value="1"/>
</dbReference>
<accession>A0AAW2KAR4</accession>
<evidence type="ECO:0000313" key="2">
    <source>
        <dbReference type="EMBL" id="KAL0303799.1"/>
    </source>
</evidence>
<dbReference type="EMBL" id="JACGWJ010000029">
    <property type="protein sequence ID" value="KAL0303799.1"/>
    <property type="molecule type" value="Genomic_DNA"/>
</dbReference>
<dbReference type="AlphaFoldDB" id="A0AAW2KAR4"/>
<dbReference type="Pfam" id="PF13975">
    <property type="entry name" value="gag-asp_proteas"/>
    <property type="match status" value="1"/>
</dbReference>
<reference evidence="2" key="2">
    <citation type="journal article" date="2024" name="Plant">
        <title>Genomic evolution and insights into agronomic trait innovations of Sesamum species.</title>
        <authorList>
            <person name="Miao H."/>
            <person name="Wang L."/>
            <person name="Qu L."/>
            <person name="Liu H."/>
            <person name="Sun Y."/>
            <person name="Le M."/>
            <person name="Wang Q."/>
            <person name="Wei S."/>
            <person name="Zheng Y."/>
            <person name="Lin W."/>
            <person name="Duan Y."/>
            <person name="Cao H."/>
            <person name="Xiong S."/>
            <person name="Wang X."/>
            <person name="Wei L."/>
            <person name="Li C."/>
            <person name="Ma Q."/>
            <person name="Ju M."/>
            <person name="Zhao R."/>
            <person name="Li G."/>
            <person name="Mu C."/>
            <person name="Tian Q."/>
            <person name="Mei H."/>
            <person name="Zhang T."/>
            <person name="Gao T."/>
            <person name="Zhang H."/>
        </authorList>
    </citation>
    <scope>NUCLEOTIDE SEQUENCE</scope>
    <source>
        <strain evidence="2">G02</strain>
    </source>
</reference>
<reference evidence="2" key="1">
    <citation type="submission" date="2020-06" db="EMBL/GenBank/DDBJ databases">
        <authorList>
            <person name="Li T."/>
            <person name="Hu X."/>
            <person name="Zhang T."/>
            <person name="Song X."/>
            <person name="Zhang H."/>
            <person name="Dai N."/>
            <person name="Sheng W."/>
            <person name="Hou X."/>
            <person name="Wei L."/>
        </authorList>
    </citation>
    <scope>NUCLEOTIDE SEQUENCE</scope>
    <source>
        <strain evidence="2">G02</strain>
        <tissue evidence="2">Leaf</tissue>
    </source>
</reference>
<dbReference type="InterPro" id="IPR021109">
    <property type="entry name" value="Peptidase_aspartic_dom_sf"/>
</dbReference>
<dbReference type="Gene3D" id="2.40.70.10">
    <property type="entry name" value="Acid Proteases"/>
    <property type="match status" value="1"/>
</dbReference>
<sequence length="260" mass="27633">MGALQLGALQAQSQSGAEARYKGLMMVTGRINGKKMKALVDTGATNNFVSNRVVHKLGLDVKHCDRQVKAVNSKAVPVSSIANTKLSVGSWSGQCDFMVVGLDDFDVILGIDFFIVANVMILPRLGGIFISSGSKLAFVNGEYERGTVAGQKSKTVEAGPSKVGSSKEGAYPSHIASFCCIGKMQEEMHRRWTKAQQICGAGPETFTWADMLKREWECEGNHSHNARSGKRALVQSTSGKKDGKTAASTMASISIGGGGL</sequence>
<organism evidence="2">
    <name type="scientific">Sesamum radiatum</name>
    <name type="common">Black benniseed</name>
    <dbReference type="NCBI Taxonomy" id="300843"/>
    <lineage>
        <taxon>Eukaryota</taxon>
        <taxon>Viridiplantae</taxon>
        <taxon>Streptophyta</taxon>
        <taxon>Embryophyta</taxon>
        <taxon>Tracheophyta</taxon>
        <taxon>Spermatophyta</taxon>
        <taxon>Magnoliopsida</taxon>
        <taxon>eudicotyledons</taxon>
        <taxon>Gunneridae</taxon>
        <taxon>Pentapetalae</taxon>
        <taxon>asterids</taxon>
        <taxon>lamiids</taxon>
        <taxon>Lamiales</taxon>
        <taxon>Pedaliaceae</taxon>
        <taxon>Sesamum</taxon>
    </lineage>
</organism>
<dbReference type="CDD" id="cd00303">
    <property type="entry name" value="retropepsin_like"/>
    <property type="match status" value="1"/>
</dbReference>
<proteinExistence type="predicted"/>
<dbReference type="PANTHER" id="PTHR12917">
    <property type="entry name" value="ASPARTYL PROTEASE DDI-RELATED"/>
    <property type="match status" value="1"/>
</dbReference>